<reference evidence="4" key="1">
    <citation type="journal article" date="2019" name="Sci. Rep.">
        <title>Draft genome of Tanacetum cinerariifolium, the natural source of mosquito coil.</title>
        <authorList>
            <person name="Yamashiro T."/>
            <person name="Shiraishi A."/>
            <person name="Satake H."/>
            <person name="Nakayama K."/>
        </authorList>
    </citation>
    <scope>NUCLEOTIDE SEQUENCE</scope>
</reference>
<dbReference type="InterPro" id="IPR057670">
    <property type="entry name" value="SH3_retrovirus"/>
</dbReference>
<feature type="transmembrane region" description="Helical" evidence="2">
    <location>
        <begin position="20"/>
        <end position="44"/>
    </location>
</feature>
<accession>A0A699GL59</accession>
<dbReference type="Gene3D" id="3.30.420.10">
    <property type="entry name" value="Ribonuclease H-like superfamily/Ribonuclease H"/>
    <property type="match status" value="2"/>
</dbReference>
<keyword evidence="2" id="KW-0472">Membrane</keyword>
<feature type="region of interest" description="Disordered" evidence="1">
    <location>
        <begin position="766"/>
        <end position="790"/>
    </location>
</feature>
<feature type="domain" description="Integrase catalytic" evidence="3">
    <location>
        <begin position="1554"/>
        <end position="1724"/>
    </location>
</feature>
<feature type="region of interest" description="Disordered" evidence="1">
    <location>
        <begin position="1262"/>
        <end position="1284"/>
    </location>
</feature>
<feature type="compositionally biased region" description="Polar residues" evidence="1">
    <location>
        <begin position="1178"/>
        <end position="1187"/>
    </location>
</feature>
<dbReference type="Pfam" id="PF25597">
    <property type="entry name" value="SH3_retrovirus"/>
    <property type="match status" value="1"/>
</dbReference>
<organism evidence="4">
    <name type="scientific">Tanacetum cinerariifolium</name>
    <name type="common">Dalmatian daisy</name>
    <name type="synonym">Chrysanthemum cinerariifolium</name>
    <dbReference type="NCBI Taxonomy" id="118510"/>
    <lineage>
        <taxon>Eukaryota</taxon>
        <taxon>Viridiplantae</taxon>
        <taxon>Streptophyta</taxon>
        <taxon>Embryophyta</taxon>
        <taxon>Tracheophyta</taxon>
        <taxon>Spermatophyta</taxon>
        <taxon>Magnoliopsida</taxon>
        <taxon>eudicotyledons</taxon>
        <taxon>Gunneridae</taxon>
        <taxon>Pentapetalae</taxon>
        <taxon>asterids</taxon>
        <taxon>campanulids</taxon>
        <taxon>Asterales</taxon>
        <taxon>Asteraceae</taxon>
        <taxon>Asteroideae</taxon>
        <taxon>Anthemideae</taxon>
        <taxon>Anthemidinae</taxon>
        <taxon>Tanacetum</taxon>
    </lineage>
</organism>
<dbReference type="PROSITE" id="PS50994">
    <property type="entry name" value="INTEGRASE"/>
    <property type="match status" value="1"/>
</dbReference>
<comment type="caution">
    <text evidence="4">The sequence shown here is derived from an EMBL/GenBank/DDBJ whole genome shotgun (WGS) entry which is preliminary data.</text>
</comment>
<dbReference type="PANTHER" id="PTHR11439">
    <property type="entry name" value="GAG-POL-RELATED RETROTRANSPOSON"/>
    <property type="match status" value="1"/>
</dbReference>
<dbReference type="PANTHER" id="PTHR11439:SF495">
    <property type="entry name" value="REVERSE TRANSCRIPTASE, RNA-DEPENDENT DNA POLYMERASE-RELATED"/>
    <property type="match status" value="1"/>
</dbReference>
<name>A0A699GL59_TANCI</name>
<sequence>MINIMVRRIDLMIELGLEELIWGLGIEELIWGLGLGFMIAGHLISHIQKRTQGVIGVTSWGKSCDGYGVFSVLMEKTKRITKLSGCGPRAKGSPRGGHLREKTKMTHVVPSMVVLLYEANVVPCSLSGRISNADVIGIKINSLDHNSATRTDNSLAQSEYYGLPVPVFKQGDDPIDSINHIVSFLSAIVTSRYPTTNNQLRNSSNPRQQATINNGRVTLQPVQGRQISFATDMDQDSAHMVAASKVPMLKPVIENGATLPKTQVVDGVIKVMPITTAEETTQRRLEGKARSTLMMGIPNEHQLKFNSVKDAKKLLEVIEKRFGGNATTKKIQRNLLKQQFENFSASSTEMLDQTFDRLKKLMSQLELLDKRRSNYALMAYTSTSSNSKVVDNCKKRLGYENYNVVPPPYTRNFMPLKPDLSFTGLDEFDNKPVAENTKSSKEETKAVRKNVDALILEEWVSDNKEENVSQSKMENKIVRPNIVKKKYGNQQIDLQDRGVIDSRCLRHMTGNMSYLTDCEEINEGYVAFRGNPKGGKITGKYTIKTGTKDETSGILKFFITRIENLVDHKVKVIRCDNGTEFKNREMNQFCEIKEAVNTTCYVQNRVLIVKPHNKTPYELFHGRTPTLSFMRPFGCPVTILNTKDHLGKFDGKADEGFFVRYSLNSKAFRVFNSRTRIVEENFHIRFSESTPNVVGSGPYWLFDIDALIRTLNYEPIVAGTQSNRFAGTKASDNEGQASNEIELVKDYILLPLWTTYLPFSQNLKSSHDDRFKPSSDDGKKVDEYPSKGNECYDQEKEDYVNNTKNVNTVSLTVNATGTNGVNAVGELPFDPDMPALEDVGIFDFSNEDKDDDAVDDMNNLDTTIQVIPTLTIRIYNDHPLDQVIRDLHSTIQTRNMSNNLEEHGFVVYQIDEKSVFLYGKIKEDVYVCQPPGFEDSDFPDRVYKVEKLYIDYIKLLKDEVKNASTPIETQKPLLKDKDGEEVDVHMYRSMIGSLMYLTSSRPDIMFAVCACARYQVNLKVSHLHAMKRIFRYLKGQPKLGLWYLKDSPFDLVTYTDIDYARESLDRKSTTGGCQFFGCRLISWQCKKQIVVANSTTEVEYVAASKHVVDEDVYKELDDSLVRAATTASSLDAEHDSEVFVEQEVVADKEEINEVTLAKALAELKASKPKAKGVVIQDLSESPTTIPKQKSHDKSKEEQKELTNKEKATLFTQLLEKRRKFFVAKRVEEKRNKPPTQAQKRKIIAFKRVNTFEPIRSELVEGKEKRAGEKLEQERSKKQKVDDDKETTELKKLMEIIPNEKEVTIDAIPLVVKSIKVGSTFKDKVLLVQAQANGQSLHEEELAFLADPRTVEGQATHTVITHNAAYQSDDLNALTLIVMNSTMPKLFSWQICLNMVQMFSLSDSNIMPYSQYVHETQQAAVQNSNSSAQQDALILSVIKQLKTQVIKCTKINLDNKSVNDTLTAELERYKEQVKVLKEGQIVKNSINSSEPSTSCTPTTVEVLKELHKAVEQHPLELKTFKDKMNQVLNKNDRLLEQVIDKDIVNIVVNSSVDNAYVVQIVLWYLDFVCYKHMTGDRSQLTVLSNLEMITGKDNGIRGLLDWACYDLKGLLRGRTWTQLILRWAILTDNGSGFVIQTLREYYEKVDISHETSVARSSQQNGVVERRKHTLIEAARTIVDLPAPEVIAPIAEVVALKIFDDVEEENHELDVAHMNNDPFFGILIPGNVSKASSSSDVIPIVVHTAAPNSEHVNKWTKDHL</sequence>
<feature type="region of interest" description="Disordered" evidence="1">
    <location>
        <begin position="1175"/>
        <end position="1202"/>
    </location>
</feature>
<evidence type="ECO:0000313" key="4">
    <source>
        <dbReference type="EMBL" id="GEU91285.1"/>
    </source>
</evidence>
<dbReference type="GO" id="GO:0015074">
    <property type="term" value="P:DNA integration"/>
    <property type="evidence" value="ECO:0007669"/>
    <property type="project" value="InterPro"/>
</dbReference>
<evidence type="ECO:0000259" key="3">
    <source>
        <dbReference type="PROSITE" id="PS50994"/>
    </source>
</evidence>
<feature type="compositionally biased region" description="Basic and acidic residues" evidence="1">
    <location>
        <begin position="1189"/>
        <end position="1202"/>
    </location>
</feature>
<proteinExistence type="predicted"/>
<dbReference type="SUPFAM" id="SSF53098">
    <property type="entry name" value="Ribonuclease H-like"/>
    <property type="match status" value="2"/>
</dbReference>
<feature type="compositionally biased region" description="Basic and acidic residues" evidence="1">
    <location>
        <begin position="766"/>
        <end position="785"/>
    </location>
</feature>
<keyword evidence="2" id="KW-0812">Transmembrane</keyword>
<dbReference type="EMBL" id="BKCJ010010371">
    <property type="protein sequence ID" value="GEU91285.1"/>
    <property type="molecule type" value="Genomic_DNA"/>
</dbReference>
<protein>
    <submittedName>
        <fullName evidence="4">Uncharacterized mitochondrial protein AtMg00810-like</fullName>
    </submittedName>
</protein>
<dbReference type="InterPro" id="IPR012337">
    <property type="entry name" value="RNaseH-like_sf"/>
</dbReference>
<dbReference type="InterPro" id="IPR036397">
    <property type="entry name" value="RNaseH_sf"/>
</dbReference>
<dbReference type="InterPro" id="IPR001584">
    <property type="entry name" value="Integrase_cat-core"/>
</dbReference>
<dbReference type="CDD" id="cd09272">
    <property type="entry name" value="RNase_HI_RT_Ty1"/>
    <property type="match status" value="1"/>
</dbReference>
<evidence type="ECO:0000256" key="2">
    <source>
        <dbReference type="SAM" id="Phobius"/>
    </source>
</evidence>
<dbReference type="GO" id="GO:0003676">
    <property type="term" value="F:nucleic acid binding"/>
    <property type="evidence" value="ECO:0007669"/>
    <property type="project" value="InterPro"/>
</dbReference>
<evidence type="ECO:0000256" key="1">
    <source>
        <dbReference type="SAM" id="MobiDB-lite"/>
    </source>
</evidence>
<gene>
    <name evidence="4" type="ORF">Tci_063263</name>
</gene>
<keyword evidence="2" id="KW-1133">Transmembrane helix</keyword>